<evidence type="ECO:0000313" key="3">
    <source>
        <dbReference type="EMBL" id="CAE0240900.1"/>
    </source>
</evidence>
<feature type="region of interest" description="Disordered" evidence="1">
    <location>
        <begin position="82"/>
        <end position="236"/>
    </location>
</feature>
<evidence type="ECO:0000256" key="1">
    <source>
        <dbReference type="SAM" id="MobiDB-lite"/>
    </source>
</evidence>
<feature type="compositionally biased region" description="Basic and acidic residues" evidence="1">
    <location>
        <begin position="453"/>
        <end position="463"/>
    </location>
</feature>
<evidence type="ECO:0000313" key="2">
    <source>
        <dbReference type="EMBL" id="CAE0240899.1"/>
    </source>
</evidence>
<evidence type="ECO:0000313" key="4">
    <source>
        <dbReference type="EMBL" id="CAE0240903.1"/>
    </source>
</evidence>
<dbReference type="EMBL" id="HBIB01005121">
    <property type="protein sequence ID" value="CAE0240903.1"/>
    <property type="molecule type" value="Transcribed_RNA"/>
</dbReference>
<feature type="compositionally biased region" description="Polar residues" evidence="1">
    <location>
        <begin position="1"/>
        <end position="11"/>
    </location>
</feature>
<feature type="compositionally biased region" description="Polar residues" evidence="1">
    <location>
        <begin position="338"/>
        <end position="350"/>
    </location>
</feature>
<feature type="region of interest" description="Disordered" evidence="1">
    <location>
        <begin position="1"/>
        <end position="58"/>
    </location>
</feature>
<evidence type="ECO:0000313" key="7">
    <source>
        <dbReference type="EMBL" id="CAE0240909.1"/>
    </source>
</evidence>
<protein>
    <submittedName>
        <fullName evidence="2">Uncharacterized protein</fullName>
    </submittedName>
</protein>
<dbReference type="Gene3D" id="1.20.5.190">
    <property type="match status" value="1"/>
</dbReference>
<dbReference type="AlphaFoldDB" id="A0A7S3G060"/>
<evidence type="ECO:0000313" key="5">
    <source>
        <dbReference type="EMBL" id="CAE0240906.1"/>
    </source>
</evidence>
<feature type="region of interest" description="Disordered" evidence="1">
    <location>
        <begin position="307"/>
        <end position="390"/>
    </location>
</feature>
<dbReference type="EMBL" id="HBIB01005124">
    <property type="protein sequence ID" value="CAE0240906.1"/>
    <property type="molecule type" value="Transcribed_RNA"/>
</dbReference>
<dbReference type="PROSITE" id="PS50096">
    <property type="entry name" value="IQ"/>
    <property type="match status" value="1"/>
</dbReference>
<dbReference type="EMBL" id="HBIB01005125">
    <property type="protein sequence ID" value="CAE0240907.1"/>
    <property type="molecule type" value="Transcribed_RNA"/>
</dbReference>
<dbReference type="SMART" id="SM00015">
    <property type="entry name" value="IQ"/>
    <property type="match status" value="2"/>
</dbReference>
<accession>A0A7S3G060</accession>
<feature type="compositionally biased region" description="Basic and acidic residues" evidence="1">
    <location>
        <begin position="307"/>
        <end position="319"/>
    </location>
</feature>
<dbReference type="EMBL" id="HBIB01005117">
    <property type="protein sequence ID" value="CAE0240899.1"/>
    <property type="molecule type" value="Transcribed_RNA"/>
</dbReference>
<proteinExistence type="predicted"/>
<feature type="compositionally biased region" description="Basic and acidic residues" evidence="1">
    <location>
        <begin position="351"/>
        <end position="369"/>
    </location>
</feature>
<organism evidence="2">
    <name type="scientific">Palpitomonas bilix</name>
    <dbReference type="NCBI Taxonomy" id="652834"/>
    <lineage>
        <taxon>Eukaryota</taxon>
        <taxon>Eukaryota incertae sedis</taxon>
    </lineage>
</organism>
<feature type="compositionally biased region" description="Basic and acidic residues" evidence="1">
    <location>
        <begin position="13"/>
        <end position="40"/>
    </location>
</feature>
<dbReference type="EMBL" id="HBIB01005118">
    <property type="protein sequence ID" value="CAE0240900.1"/>
    <property type="molecule type" value="Transcribed_RNA"/>
</dbReference>
<evidence type="ECO:0000313" key="6">
    <source>
        <dbReference type="EMBL" id="CAE0240907.1"/>
    </source>
</evidence>
<feature type="region of interest" description="Disordered" evidence="1">
    <location>
        <begin position="440"/>
        <end position="463"/>
    </location>
</feature>
<dbReference type="EMBL" id="HBIB01005127">
    <property type="protein sequence ID" value="CAE0240909.1"/>
    <property type="molecule type" value="Transcribed_RNA"/>
</dbReference>
<gene>
    <name evidence="2" type="ORF">PBIL07802_LOCUS3060</name>
    <name evidence="3" type="ORF">PBIL07802_LOCUS3061</name>
    <name evidence="4" type="ORF">PBIL07802_LOCUS3064</name>
    <name evidence="5" type="ORF">PBIL07802_LOCUS3067</name>
    <name evidence="6" type="ORF">PBIL07802_LOCUS3068</name>
    <name evidence="7" type="ORF">PBIL07802_LOCUS3070</name>
</gene>
<reference evidence="2" key="1">
    <citation type="submission" date="2021-01" db="EMBL/GenBank/DDBJ databases">
        <authorList>
            <person name="Corre E."/>
            <person name="Pelletier E."/>
            <person name="Niang G."/>
            <person name="Scheremetjew M."/>
            <person name="Finn R."/>
            <person name="Kale V."/>
            <person name="Holt S."/>
            <person name="Cochrane G."/>
            <person name="Meng A."/>
            <person name="Brown T."/>
            <person name="Cohen L."/>
        </authorList>
    </citation>
    <scope>NUCLEOTIDE SEQUENCE</scope>
    <source>
        <strain evidence="2">NIES-2562</strain>
    </source>
</reference>
<sequence>MRKKGSTSQLQKKIMDEEKKGEVERIAAEAKRKQIIDNHRKQAKGRPPSAAANHIQDVRKRINEGARREEEEIAARARKAAAEEVKKRKERERLEKEKEEKEAARIRKMKEDEEKRRKAVLERQKKMKEKSEADAVLKREEAERRKKEEMDRRKEEHEKRVMEMEKRMRQKEKEKKLLEEQEKLKRDEEARRKEEELERKKVEAARREAAIQLKKESEKREEDERKQQMKEALQKREHAAAVVSGWLWGRWRGWCARRDNAVRLKQKEAAKVLQKYFRGMIARSLARQMKSKHLGARTKTTIEEIAYKEDAGLSGERQRLSRTANQEPSPEAGRGGSARSSIDRPSSARSEQPRRIRSEERASRNKPRGEIYNTLQMNRMDGTGDETQHLPKEKQAWQEFDKLNIHGMRTTESLQSFKVKRNVVDVGKVGSQKIQSFKIERSKGGVPPPRPIQGKDKEVEKQKDRYRQLIGQSRMRMNALHQL</sequence>
<dbReference type="InterPro" id="IPR000048">
    <property type="entry name" value="IQ_motif_EF-hand-BS"/>
</dbReference>
<name>A0A7S3G060_9EUKA</name>